<accession>A0A0F6Z970</accession>
<dbReference type="EMBL" id="CP011309">
    <property type="protein sequence ID" value="AKF28931.1"/>
    <property type="molecule type" value="Genomic_DNA"/>
</dbReference>
<keyword evidence="1" id="KW-0175">Coiled coil</keyword>
<dbReference type="HOGENOM" id="CLU_2286766_0_0_11"/>
<organism evidence="3 4">
    <name type="scientific">[Brevibacterium] flavum</name>
    <dbReference type="NCBI Taxonomy" id="92706"/>
    <lineage>
        <taxon>Bacteria</taxon>
        <taxon>Bacillati</taxon>
        <taxon>Actinomycetota</taxon>
        <taxon>Actinomycetes</taxon>
        <taxon>Mycobacteriales</taxon>
        <taxon>Corynebacteriaceae</taxon>
        <taxon>Corynebacterium</taxon>
    </lineage>
</organism>
<dbReference type="Proteomes" id="UP000034037">
    <property type="component" value="Chromosome"/>
</dbReference>
<evidence type="ECO:0000313" key="3">
    <source>
        <dbReference type="EMBL" id="AKF28978.1"/>
    </source>
</evidence>
<gene>
    <name evidence="2" type="ORF">YH66_03985</name>
    <name evidence="3" type="ORF">YH66_09100</name>
</gene>
<keyword evidence="4" id="KW-1185">Reference proteome</keyword>
<dbReference type="EMBL" id="CP011309">
    <property type="protein sequence ID" value="AKF28978.1"/>
    <property type="molecule type" value="Genomic_DNA"/>
</dbReference>
<protein>
    <submittedName>
        <fullName evidence="3">Uncharacterized protein</fullName>
    </submittedName>
</protein>
<evidence type="ECO:0000313" key="2">
    <source>
        <dbReference type="EMBL" id="AKF28931.1"/>
    </source>
</evidence>
<reference evidence="3 4" key="1">
    <citation type="submission" date="2015-04" db="EMBL/GenBank/DDBJ databases">
        <title>Complete Genome Sequence of Brevibacterium flavum ATCC 15168.</title>
        <authorList>
            <person name="Ahn J."/>
            <person name="Park G."/>
            <person name="Jeon W."/>
            <person name="Jang Y."/>
            <person name="Jang M."/>
            <person name="Lee H."/>
            <person name="Lee H."/>
        </authorList>
    </citation>
    <scope>NUCLEOTIDE SEQUENCE [LARGE SCALE GENOMIC DNA]</scope>
    <source>
        <strain evidence="3 4">ATCC 15168</strain>
    </source>
</reference>
<sequence>MAWCAAMTDGDLDADISPRKIGLMTTRTVVEIVRLRHMIAQQLERATIMENEYLKEIAALKKELAHYKQKDHQNQMVIDILGKAIGTRPNPGEGLDEEDAT</sequence>
<evidence type="ECO:0000256" key="1">
    <source>
        <dbReference type="SAM" id="Coils"/>
    </source>
</evidence>
<feature type="coiled-coil region" evidence="1">
    <location>
        <begin position="43"/>
        <end position="70"/>
    </location>
</feature>
<name>A0A0F6Z970_9CORY</name>
<dbReference type="AlphaFoldDB" id="A0A0F6Z970"/>
<dbReference type="PATRIC" id="fig|92706.3.peg.1896"/>
<proteinExistence type="predicted"/>
<evidence type="ECO:0000313" key="4">
    <source>
        <dbReference type="Proteomes" id="UP000034037"/>
    </source>
</evidence>